<dbReference type="Gene3D" id="3.40.50.300">
    <property type="entry name" value="P-loop containing nucleotide triphosphate hydrolases"/>
    <property type="match status" value="1"/>
</dbReference>
<feature type="domain" description="Helicase C-terminal" evidence="1">
    <location>
        <begin position="7"/>
        <end position="158"/>
    </location>
</feature>
<gene>
    <name evidence="2" type="ORF">FTV88_2818</name>
</gene>
<dbReference type="OrthoDB" id="9802848at2"/>
<evidence type="ECO:0000313" key="3">
    <source>
        <dbReference type="Proteomes" id="UP000366051"/>
    </source>
</evidence>
<dbReference type="EMBL" id="CP045875">
    <property type="protein sequence ID" value="QGG48907.1"/>
    <property type="molecule type" value="Genomic_DNA"/>
</dbReference>
<dbReference type="SUPFAM" id="SSF52540">
    <property type="entry name" value="P-loop containing nucleoside triphosphate hydrolases"/>
    <property type="match status" value="1"/>
</dbReference>
<evidence type="ECO:0000313" key="2">
    <source>
        <dbReference type="EMBL" id="QGG48907.1"/>
    </source>
</evidence>
<name>A0A5Q2N260_9FIRM</name>
<reference evidence="3" key="1">
    <citation type="submission" date="2019-11" db="EMBL/GenBank/DDBJ databases">
        <title>Genome sequence of Heliorestis convoluta strain HH, an alkaliphilic and minimalistic phototrophic bacterium from a soda lake in Egypt.</title>
        <authorList>
            <person name="Dewey E.D."/>
            <person name="Stokes L.M."/>
            <person name="Burchell B.M."/>
            <person name="Shaffer K.N."/>
            <person name="Huntington A.M."/>
            <person name="Baker J.M."/>
            <person name="Nadendla S."/>
            <person name="Giglio M.G."/>
            <person name="Touchman J.W."/>
            <person name="Blankenship R.E."/>
            <person name="Madigan M.T."/>
            <person name="Sattley W.M."/>
        </authorList>
    </citation>
    <scope>NUCLEOTIDE SEQUENCE [LARGE SCALE GENOMIC DNA]</scope>
    <source>
        <strain evidence="3">HH</strain>
    </source>
</reference>
<proteinExistence type="predicted"/>
<dbReference type="KEGG" id="hcv:FTV88_2818"/>
<dbReference type="Proteomes" id="UP000366051">
    <property type="component" value="Chromosome"/>
</dbReference>
<dbReference type="InterPro" id="IPR027417">
    <property type="entry name" value="P-loop_NTPase"/>
</dbReference>
<dbReference type="InterPro" id="IPR001650">
    <property type="entry name" value="Helicase_C-like"/>
</dbReference>
<dbReference type="CDD" id="cd18785">
    <property type="entry name" value="SF2_C"/>
    <property type="match status" value="1"/>
</dbReference>
<organism evidence="2 3">
    <name type="scientific">Heliorestis convoluta</name>
    <dbReference type="NCBI Taxonomy" id="356322"/>
    <lineage>
        <taxon>Bacteria</taxon>
        <taxon>Bacillati</taxon>
        <taxon>Bacillota</taxon>
        <taxon>Clostridia</taxon>
        <taxon>Eubacteriales</taxon>
        <taxon>Heliobacteriaceae</taxon>
        <taxon>Heliorestis</taxon>
    </lineage>
</organism>
<dbReference type="RefSeq" id="WP_153725985.1">
    <property type="nucleotide sequence ID" value="NZ_CP045875.1"/>
</dbReference>
<evidence type="ECO:0000259" key="1">
    <source>
        <dbReference type="PROSITE" id="PS51194"/>
    </source>
</evidence>
<protein>
    <submittedName>
        <fullName evidence="2">Type III restriction protein res subunit</fullName>
    </submittedName>
</protein>
<accession>A0A5Q2N260</accession>
<dbReference type="AlphaFoldDB" id="A0A5Q2N260"/>
<dbReference type="SMART" id="SM00490">
    <property type="entry name" value="HELICc"/>
    <property type="match status" value="1"/>
</dbReference>
<keyword evidence="3" id="KW-1185">Reference proteome</keyword>
<sequence length="158" mass="18058">MNRNRLIAEVILSNLKEQDVGLVISERVEHCHILMKMLVELRPSMKVLLLTGKTKLPEREASVAKANDGKVQLIIATRLADEGLDIPRLNRLFLVTPSRALAKVKQQLGRIMRIAADKKDAIAFDFVDHKVPLLHRQAKERSKLYRQLECNVDSLDRF</sequence>
<dbReference type="PROSITE" id="PS51194">
    <property type="entry name" value="HELICASE_CTER"/>
    <property type="match status" value="1"/>
</dbReference>
<dbReference type="Pfam" id="PF00271">
    <property type="entry name" value="Helicase_C"/>
    <property type="match status" value="1"/>
</dbReference>